<dbReference type="EMBL" id="MWPV01000005">
    <property type="protein sequence ID" value="OUL56697.1"/>
    <property type="molecule type" value="Genomic_DNA"/>
</dbReference>
<dbReference type="InterPro" id="IPR022562">
    <property type="entry name" value="DUF3466"/>
</dbReference>
<dbReference type="AlphaFoldDB" id="A0A244CM47"/>
<evidence type="ECO:0000313" key="3">
    <source>
        <dbReference type="Proteomes" id="UP000194841"/>
    </source>
</evidence>
<keyword evidence="1" id="KW-0732">Signal</keyword>
<gene>
    <name evidence="2" type="ORF">B1199_15085</name>
</gene>
<evidence type="ECO:0008006" key="4">
    <source>
        <dbReference type="Google" id="ProtNLM"/>
    </source>
</evidence>
<sequence length="570" mass="63401">MKYTLLAATMGVIFSQSTHAATYQLEELATSTNAKLHYVTAFNNSGNAIGVTRGQYNMPIDTAAIDFDDAGLKSAYENQKVYEESIDKTITFTLEDIENNIINADALTFLMTFLQQRTRDPKWQKISDQVAVDYATEAQEVILFDQQSPDYDGLTRSVINQYTAVSEDNSKTAWGSAPYQKIQFTPEGRDEDTYFVRDFESRAVVVSPFGEKTSLLPVYDTHGGVTLASDITLLADGTYLVVGDSSTGIPEDRQKNLDDNCDGVDEPVAVCIWSYKTSETPLFDRRAMKWHLDSEFNVISATELGLGLTRKDDEGMAFRSTAVGVNTQGLIVGYSDIRWKDTDSRVSMPVYFKDGNVVPFVNQEDDYYRGKSVAVNEANVITGYATRRISGVDRSKFFYHDISTGDTKFPEDFFSSASSIGRDINNNGLIVGDGEIETSTSTNRRREGFLYDINTEKFTNINDFLPCYDTDGKTAYPYILAEAIAINDNNEIIGAATKTVKKTDALGNLVLDVNGKQEFESVVVPVKLTPINGEVESCPPTVQDPYERNGASFAWLAFLMLPLVAWRRRS</sequence>
<dbReference type="NCBIfam" id="TIGR03501">
    <property type="entry name" value="GlyGly_CTERM"/>
    <property type="match status" value="1"/>
</dbReference>
<name>A0A244CM47_PSEDV</name>
<dbReference type="Pfam" id="PF11949">
    <property type="entry name" value="DUF3466"/>
    <property type="match status" value="1"/>
</dbReference>
<feature type="signal peptide" evidence="1">
    <location>
        <begin position="1"/>
        <end position="20"/>
    </location>
</feature>
<dbReference type="OrthoDB" id="6219137at2"/>
<accession>A0A244CM47</accession>
<comment type="caution">
    <text evidence="2">The sequence shown here is derived from an EMBL/GenBank/DDBJ whole genome shotgun (WGS) entry which is preliminary data.</text>
</comment>
<reference evidence="2 3" key="1">
    <citation type="submission" date="2017-02" db="EMBL/GenBank/DDBJ databases">
        <title>Pseudoalteromonas ulvae TC14 Genome.</title>
        <authorList>
            <person name="Molmeret M."/>
        </authorList>
    </citation>
    <scope>NUCLEOTIDE SEQUENCE [LARGE SCALE GENOMIC DNA]</scope>
    <source>
        <strain evidence="2">TC14</strain>
    </source>
</reference>
<dbReference type="InterPro" id="IPR020008">
    <property type="entry name" value="GlyGly_CTERM"/>
</dbReference>
<organism evidence="2 3">
    <name type="scientific">Pseudoalteromonas ulvae</name>
    <dbReference type="NCBI Taxonomy" id="107327"/>
    <lineage>
        <taxon>Bacteria</taxon>
        <taxon>Pseudomonadati</taxon>
        <taxon>Pseudomonadota</taxon>
        <taxon>Gammaproteobacteria</taxon>
        <taxon>Alteromonadales</taxon>
        <taxon>Pseudoalteromonadaceae</taxon>
        <taxon>Pseudoalteromonas</taxon>
    </lineage>
</organism>
<keyword evidence="3" id="KW-1185">Reference proteome</keyword>
<dbReference type="Proteomes" id="UP000194841">
    <property type="component" value="Unassembled WGS sequence"/>
</dbReference>
<dbReference type="RefSeq" id="WP_086744952.1">
    <property type="nucleotide sequence ID" value="NZ_MWPV01000005.1"/>
</dbReference>
<evidence type="ECO:0000313" key="2">
    <source>
        <dbReference type="EMBL" id="OUL56697.1"/>
    </source>
</evidence>
<protein>
    <recommendedName>
        <fullName evidence="4">DUF3466 domain-containing protein</fullName>
    </recommendedName>
</protein>
<feature type="chain" id="PRO_5011969858" description="DUF3466 domain-containing protein" evidence="1">
    <location>
        <begin position="21"/>
        <end position="570"/>
    </location>
</feature>
<evidence type="ECO:0000256" key="1">
    <source>
        <dbReference type="SAM" id="SignalP"/>
    </source>
</evidence>
<proteinExistence type="predicted"/>